<feature type="domain" description="Alpha/beta-hydrolase catalytic" evidence="2">
    <location>
        <begin position="252"/>
        <end position="540"/>
    </location>
</feature>
<feature type="transmembrane region" description="Helical" evidence="1">
    <location>
        <begin position="159"/>
        <end position="180"/>
    </location>
</feature>
<evidence type="ECO:0000259" key="3">
    <source>
        <dbReference type="Pfam" id="PF15420"/>
    </source>
</evidence>
<dbReference type="Proteomes" id="UP000555393">
    <property type="component" value="Unassembled WGS sequence"/>
</dbReference>
<feature type="transmembrane region" description="Helical" evidence="1">
    <location>
        <begin position="45"/>
        <end position="65"/>
    </location>
</feature>
<dbReference type="Pfam" id="PF10081">
    <property type="entry name" value="Abhydrolase_9"/>
    <property type="match status" value="1"/>
</dbReference>
<gene>
    <name evidence="4" type="ORF">FHS77_000279</name>
</gene>
<dbReference type="InterPro" id="IPR012037">
    <property type="entry name" value="Alpha/beta-hydrolase_fam"/>
</dbReference>
<evidence type="ECO:0000256" key="1">
    <source>
        <dbReference type="SAM" id="Phobius"/>
    </source>
</evidence>
<evidence type="ECO:0000313" key="4">
    <source>
        <dbReference type="EMBL" id="MBB6259771.1"/>
    </source>
</evidence>
<organism evidence="4 5">
    <name type="scientific">Paenochrobactrum gallinarii</name>
    <dbReference type="NCBI Taxonomy" id="643673"/>
    <lineage>
        <taxon>Bacteria</taxon>
        <taxon>Pseudomonadati</taxon>
        <taxon>Pseudomonadota</taxon>
        <taxon>Alphaproteobacteria</taxon>
        <taxon>Hyphomicrobiales</taxon>
        <taxon>Brucellaceae</taxon>
        <taxon>Paenochrobactrum</taxon>
    </lineage>
</organism>
<evidence type="ECO:0000313" key="5">
    <source>
        <dbReference type="Proteomes" id="UP000555393"/>
    </source>
</evidence>
<accession>A0A841M066</accession>
<sequence length="551" mass="61818">MRHWLLRLWNSFNAIGLLIGTLFFAASLTPSLLPRTYVMQGLLSGVTLAAGYGLGVFFTALWIKLELPRFQPKVRRFLKITGSSFCIPVLIIFLWRTAEWQNSIRALMQLEPVETAHPFYVAIIASISFTFLIGIARLFKWVMHISSRNAQRFAPKPMAYLLGGFIAVTIFWSAGEGILFRGALHLADSSFRALDEMMEPDTAQPLDPLKTGSKASLVAWRDLGREGREYIANAPTQEDISAFRHQPALEPIRVYVGLNAADTVDERAKLALKELIRAGGFERSSLVVVTPTGTGWVDAEAMDPAEYLLNGDVASVAVQYSYLASWLSLLFEPDYGSKTARALFREVYGHWTKLPKDKRPKLYLYGLSLGALSSERSAELFEVIGDPYQGSLLAGPPFPSSVWHAMTEARNPDSPSWLPVVGDGSYVRFTAQKDALDHAAAPWGPIRTVYLQYASDPIVFFEYSSLYSKPTWMDDPRGPDVSPEFRWYPVVTFLQLALDLAMATTTPMSYGHVYAGEHYIDGWREVLDLQDWNTDDLKRLKEKFRADRGSL</sequence>
<feature type="transmembrane region" description="Helical" evidence="1">
    <location>
        <begin position="118"/>
        <end position="139"/>
    </location>
</feature>
<dbReference type="Pfam" id="PF15420">
    <property type="entry name" value="Abhydrolase_9_N"/>
    <property type="match status" value="1"/>
</dbReference>
<dbReference type="InterPro" id="IPR027788">
    <property type="entry name" value="Alpha/beta-hydrolase_N_dom"/>
</dbReference>
<feature type="transmembrane region" description="Helical" evidence="1">
    <location>
        <begin position="12"/>
        <end position="33"/>
    </location>
</feature>
<reference evidence="4 5" key="1">
    <citation type="submission" date="2020-08" db="EMBL/GenBank/DDBJ databases">
        <title>Genomic Encyclopedia of Type Strains, Phase IV (KMG-IV): sequencing the most valuable type-strain genomes for metagenomic binning, comparative biology and taxonomic classification.</title>
        <authorList>
            <person name="Goeker M."/>
        </authorList>
    </citation>
    <scope>NUCLEOTIDE SEQUENCE [LARGE SCALE GENOMIC DNA]</scope>
    <source>
        <strain evidence="4 5">DSM 22336</strain>
    </source>
</reference>
<dbReference type="EMBL" id="JACIIU010000001">
    <property type="protein sequence ID" value="MBB6259771.1"/>
    <property type="molecule type" value="Genomic_DNA"/>
</dbReference>
<evidence type="ECO:0000259" key="2">
    <source>
        <dbReference type="Pfam" id="PF10081"/>
    </source>
</evidence>
<dbReference type="RefSeq" id="WP_184218888.1">
    <property type="nucleotide sequence ID" value="NZ_JACIIU010000001.1"/>
</dbReference>
<keyword evidence="1" id="KW-1133">Transmembrane helix</keyword>
<feature type="domain" description="Alpha/beta-hydrolase N-terminal" evidence="3">
    <location>
        <begin position="28"/>
        <end position="235"/>
    </location>
</feature>
<name>A0A841M066_9HYPH</name>
<dbReference type="AlphaFoldDB" id="A0A841M066"/>
<keyword evidence="1" id="KW-0812">Transmembrane</keyword>
<protein>
    <submittedName>
        <fullName evidence="4">Putative membrane protein</fullName>
    </submittedName>
</protein>
<keyword evidence="5" id="KW-1185">Reference proteome</keyword>
<dbReference type="InterPro" id="IPR027787">
    <property type="entry name" value="Alpha/beta-hydrolase_catalytic"/>
</dbReference>
<comment type="caution">
    <text evidence="4">The sequence shown here is derived from an EMBL/GenBank/DDBJ whole genome shotgun (WGS) entry which is preliminary data.</text>
</comment>
<dbReference type="PIRSF" id="PIRSF007542">
    <property type="entry name" value="UCP007542"/>
    <property type="match status" value="1"/>
</dbReference>
<feature type="transmembrane region" description="Helical" evidence="1">
    <location>
        <begin position="77"/>
        <end position="98"/>
    </location>
</feature>
<keyword evidence="1" id="KW-0472">Membrane</keyword>
<proteinExistence type="predicted"/>